<dbReference type="SUPFAM" id="SSF109635">
    <property type="entry name" value="DnaK suppressor protein DksA, alpha-hairpin domain"/>
    <property type="match status" value="1"/>
</dbReference>
<dbReference type="PANTHER" id="PTHR33823:SF2">
    <property type="entry name" value="RNA POLYMERASE-BINDING TRANSCRIPTION FACTOR DKSA"/>
    <property type="match status" value="1"/>
</dbReference>
<comment type="function">
    <text evidence="5">Transcription factor that acts by binding directly to the RNA polymerase (RNAP). Required for negative regulation of rRNA expression and positive regulation of several amino acid biosynthesis promoters.</text>
</comment>
<protein>
    <recommendedName>
        <fullName evidence="5">RNA polymerase-binding transcription factor DksA</fullName>
    </recommendedName>
</protein>
<keyword evidence="2 5" id="KW-0479">Metal-binding</keyword>
<evidence type="ECO:0000313" key="9">
    <source>
        <dbReference type="EMBL" id="PTE18275.1"/>
    </source>
</evidence>
<dbReference type="PROSITE" id="PS01102">
    <property type="entry name" value="ZF_DKSA_1"/>
    <property type="match status" value="1"/>
</dbReference>
<evidence type="ECO:0000256" key="6">
    <source>
        <dbReference type="PROSITE-ProRule" id="PRU00510"/>
    </source>
</evidence>
<dbReference type="Pfam" id="PF21157">
    <property type="entry name" value="DksA_N"/>
    <property type="match status" value="1"/>
</dbReference>
<comment type="subunit">
    <text evidence="5">Interacts directly with the RNA polymerase.</text>
</comment>
<dbReference type="InterPro" id="IPR037187">
    <property type="entry name" value="DnaK_N"/>
</dbReference>
<proteinExistence type="inferred from homology"/>
<dbReference type="SUPFAM" id="SSF57716">
    <property type="entry name" value="Glucocorticoid receptor-like (DNA-binding domain)"/>
    <property type="match status" value="1"/>
</dbReference>
<dbReference type="InterPro" id="IPR000962">
    <property type="entry name" value="Znf_DskA_TraR"/>
</dbReference>
<keyword evidence="1 5" id="KW-0963">Cytoplasm</keyword>
<dbReference type="InterPro" id="IPR020458">
    <property type="entry name" value="Znf_DskA_TraR_CS"/>
</dbReference>
<dbReference type="GO" id="GO:0005737">
    <property type="term" value="C:cytoplasm"/>
    <property type="evidence" value="ECO:0007669"/>
    <property type="project" value="UniProtKB-SubCell"/>
</dbReference>
<feature type="domain" description="DnaK suppressor protein DksA N-terminal" evidence="8">
    <location>
        <begin position="25"/>
        <end position="94"/>
    </location>
</feature>
<dbReference type="OrthoDB" id="9803742at2"/>
<dbReference type="GO" id="GO:0008270">
    <property type="term" value="F:zinc ion binding"/>
    <property type="evidence" value="ECO:0007669"/>
    <property type="project" value="UniProtKB-UniRule"/>
</dbReference>
<dbReference type="NCBIfam" id="TIGR02420">
    <property type="entry name" value="dksA"/>
    <property type="match status" value="1"/>
</dbReference>
<dbReference type="AlphaFoldDB" id="A0A2T4JK58"/>
<gene>
    <name evidence="5 9" type="primary">dksA</name>
    <name evidence="9" type="ORF">C5F46_04865</name>
</gene>
<dbReference type="Proteomes" id="UP000241899">
    <property type="component" value="Unassembled WGS sequence"/>
</dbReference>
<evidence type="ECO:0000256" key="2">
    <source>
        <dbReference type="ARBA" id="ARBA00022723"/>
    </source>
</evidence>
<evidence type="ECO:0000313" key="10">
    <source>
        <dbReference type="Proteomes" id="UP000241899"/>
    </source>
</evidence>
<evidence type="ECO:0000256" key="3">
    <source>
        <dbReference type="ARBA" id="ARBA00022771"/>
    </source>
</evidence>
<dbReference type="GO" id="GO:0010468">
    <property type="term" value="P:regulation of gene expression"/>
    <property type="evidence" value="ECO:0007669"/>
    <property type="project" value="UniProtKB-UniRule"/>
</dbReference>
<dbReference type="Gene3D" id="1.20.120.910">
    <property type="entry name" value="DksA, coiled-coil domain"/>
    <property type="match status" value="1"/>
</dbReference>
<comment type="similarity">
    <text evidence="5">Belongs to the DksA family.</text>
</comment>
<dbReference type="Pfam" id="PF01258">
    <property type="entry name" value="zf-dskA_traR"/>
    <property type="match status" value="1"/>
</dbReference>
<organism evidence="9 10">
    <name type="scientific">Phaeovulum veldkampii DSM 11550</name>
    <dbReference type="NCBI Taxonomy" id="1185920"/>
    <lineage>
        <taxon>Bacteria</taxon>
        <taxon>Pseudomonadati</taxon>
        <taxon>Pseudomonadota</taxon>
        <taxon>Alphaproteobacteria</taxon>
        <taxon>Rhodobacterales</taxon>
        <taxon>Paracoccaceae</taxon>
        <taxon>Phaeovulum</taxon>
    </lineage>
</organism>
<dbReference type="InterPro" id="IPR012784">
    <property type="entry name" value="DksA_RNA_pol-bd"/>
</dbReference>
<sequence>MKPEVFLPEDYRPAEDEPFMNDRHLEYFRRKLIAWKHELLEQSAETLEGLAESGRNVPDLADRASEETDRALELRTRDRQRKLVAKIDAALRRIENGEYGYCEMTGEPISLKRLDARPIATMTLEAQEKHERRERVHRDD</sequence>
<evidence type="ECO:0000259" key="8">
    <source>
        <dbReference type="Pfam" id="PF21157"/>
    </source>
</evidence>
<evidence type="ECO:0000256" key="1">
    <source>
        <dbReference type="ARBA" id="ARBA00022490"/>
    </source>
</evidence>
<feature type="domain" description="Zinc finger DksA/TraR C4-type" evidence="7">
    <location>
        <begin position="97"/>
        <end position="132"/>
    </location>
</feature>
<keyword evidence="3 5" id="KW-0863">Zinc-finger</keyword>
<name>A0A2T4JK58_9RHOB</name>
<dbReference type="PANTHER" id="PTHR33823">
    <property type="entry name" value="RNA POLYMERASE-BINDING TRANSCRIPTION FACTOR DKSA-RELATED"/>
    <property type="match status" value="1"/>
</dbReference>
<dbReference type="EMBL" id="PZKF01000008">
    <property type="protein sequence ID" value="PTE18275.1"/>
    <property type="molecule type" value="Genomic_DNA"/>
</dbReference>
<comment type="caution">
    <text evidence="9">The sequence shown here is derived from an EMBL/GenBank/DDBJ whole genome shotgun (WGS) entry which is preliminary data.</text>
</comment>
<evidence type="ECO:0000256" key="5">
    <source>
        <dbReference type="HAMAP-Rule" id="MF_00926"/>
    </source>
</evidence>
<accession>A0A2T4JK58</accession>
<keyword evidence="10" id="KW-1185">Reference proteome</keyword>
<feature type="zinc finger region" description="dksA C4-type" evidence="6">
    <location>
        <begin position="102"/>
        <end position="126"/>
    </location>
</feature>
<dbReference type="RefSeq" id="WP_107324237.1">
    <property type="nucleotide sequence ID" value="NZ_NHSP01000024.1"/>
</dbReference>
<reference evidence="9 10" key="1">
    <citation type="submission" date="2018-03" db="EMBL/GenBank/DDBJ databases">
        <title>Rhodobacter veldkampii.</title>
        <authorList>
            <person name="Meyer T.E."/>
            <person name="Miller S."/>
            <person name="Lodha T."/>
            <person name="Gandham S."/>
            <person name="Chintalapati S."/>
            <person name="Chintalapati V.R."/>
        </authorList>
    </citation>
    <scope>NUCLEOTIDE SEQUENCE [LARGE SCALE GENOMIC DNA]</scope>
    <source>
        <strain evidence="9 10">DSM 11550</strain>
    </source>
</reference>
<dbReference type="InterPro" id="IPR048489">
    <property type="entry name" value="DksA_N"/>
</dbReference>
<comment type="caution">
    <text evidence="5">Lacks conserved residue(s) required for the propagation of feature annotation.</text>
</comment>
<keyword evidence="4 5" id="KW-0862">Zinc</keyword>
<comment type="subcellular location">
    <subcellularLocation>
        <location evidence="5">Cytoplasm</location>
    </subcellularLocation>
</comment>
<evidence type="ECO:0000256" key="4">
    <source>
        <dbReference type="ARBA" id="ARBA00022833"/>
    </source>
</evidence>
<dbReference type="PROSITE" id="PS51128">
    <property type="entry name" value="ZF_DKSA_2"/>
    <property type="match status" value="1"/>
</dbReference>
<evidence type="ECO:0000259" key="7">
    <source>
        <dbReference type="Pfam" id="PF01258"/>
    </source>
</evidence>
<dbReference type="HAMAP" id="MF_00926">
    <property type="entry name" value="DksA"/>
    <property type="match status" value="1"/>
</dbReference>